<dbReference type="GO" id="GO:0009236">
    <property type="term" value="P:cobalamin biosynthetic process"/>
    <property type="evidence" value="ECO:0007669"/>
    <property type="project" value="UniProtKB-UniRule"/>
</dbReference>
<keyword evidence="6 9" id="KW-0812">Transmembrane</keyword>
<dbReference type="GO" id="GO:0005886">
    <property type="term" value="C:plasma membrane"/>
    <property type="evidence" value="ECO:0007669"/>
    <property type="project" value="UniProtKB-SubCell"/>
</dbReference>
<comment type="caution">
    <text evidence="10">The sequence shown here is derived from an EMBL/GenBank/DDBJ whole genome shotgun (WGS) entry which is preliminary data.</text>
</comment>
<dbReference type="Proteomes" id="UP000005496">
    <property type="component" value="Unassembled WGS sequence"/>
</dbReference>
<dbReference type="HAMAP" id="MF_00024">
    <property type="entry name" value="CobD_CbiB"/>
    <property type="match status" value="1"/>
</dbReference>
<comment type="pathway">
    <text evidence="2 9">Cofactor biosynthesis; adenosylcobalamin biosynthesis.</text>
</comment>
<evidence type="ECO:0000256" key="9">
    <source>
        <dbReference type="HAMAP-Rule" id="MF_00024"/>
    </source>
</evidence>
<accession>D6SQX0</accession>
<dbReference type="GO" id="GO:0048472">
    <property type="term" value="F:threonine-phosphate decarboxylase activity"/>
    <property type="evidence" value="ECO:0007669"/>
    <property type="project" value="InterPro"/>
</dbReference>
<dbReference type="OrthoDB" id="9811967at2"/>
<evidence type="ECO:0000256" key="3">
    <source>
        <dbReference type="ARBA" id="ARBA00006263"/>
    </source>
</evidence>
<evidence type="ECO:0000256" key="2">
    <source>
        <dbReference type="ARBA" id="ARBA00004953"/>
    </source>
</evidence>
<keyword evidence="4 9" id="KW-1003">Cell membrane</keyword>
<sequence>MTEALIILVLAFAMDLLLGDPVYRLHPVRLMGAAVSRVERLFFSQGLRGRGGGMILTAAMLSGVSILAAAGIFLASMVPGLEFIFMVFLVYSCMGLKDLVGHTRPIARALEEGDLGRARQKLQMIVGRDPSALDSSGVARAAVESVAENFVDGFLALAFWFVAGCILGQVLGVEPAFAGVLLAANYRMVNTLDAMVGYRSSRYMQFGRFAARLDDVLNHVPARLSILFISLAALACGYDWKGSLGTGLRDRLKHASPNAGHSEAAMAGALNIRLGGPVQYAFALVEKPWMGEKGQDAAWEHIQAALKVIQAAAWISLALAVAVLAAGGL</sequence>
<comment type="similarity">
    <text evidence="3 9">Belongs to the CobD/CbiB family.</text>
</comment>
<evidence type="ECO:0000256" key="5">
    <source>
        <dbReference type="ARBA" id="ARBA00022573"/>
    </source>
</evidence>
<reference evidence="10" key="1">
    <citation type="submission" date="2010-05" db="EMBL/GenBank/DDBJ databases">
        <title>The draft genome of Desulfonatronospira thiodismutans ASO3-1.</title>
        <authorList>
            <consortium name="US DOE Joint Genome Institute (JGI-PGF)"/>
            <person name="Lucas S."/>
            <person name="Copeland A."/>
            <person name="Lapidus A."/>
            <person name="Cheng J.-F."/>
            <person name="Bruce D."/>
            <person name="Goodwin L."/>
            <person name="Pitluck S."/>
            <person name="Chertkov O."/>
            <person name="Brettin T."/>
            <person name="Detter J.C."/>
            <person name="Han C."/>
            <person name="Land M.L."/>
            <person name="Hauser L."/>
            <person name="Kyrpides N."/>
            <person name="Mikhailova N."/>
            <person name="Muyzer G."/>
            <person name="Woyke T."/>
        </authorList>
    </citation>
    <scope>NUCLEOTIDE SEQUENCE [LARGE SCALE GENOMIC DNA]</scope>
    <source>
        <strain evidence="10">ASO3-1</strain>
    </source>
</reference>
<dbReference type="PANTHER" id="PTHR34308">
    <property type="entry name" value="COBALAMIN BIOSYNTHESIS PROTEIN CBIB"/>
    <property type="match status" value="1"/>
</dbReference>
<organism evidence="10 11">
    <name type="scientific">Desulfonatronospira thiodismutans ASO3-1</name>
    <dbReference type="NCBI Taxonomy" id="555779"/>
    <lineage>
        <taxon>Bacteria</taxon>
        <taxon>Pseudomonadati</taxon>
        <taxon>Thermodesulfobacteriota</taxon>
        <taxon>Desulfovibrionia</taxon>
        <taxon>Desulfovibrionales</taxon>
        <taxon>Desulfonatronovibrionaceae</taxon>
        <taxon>Desulfonatronospira</taxon>
    </lineage>
</organism>
<keyword evidence="11" id="KW-1185">Reference proteome</keyword>
<comment type="subcellular location">
    <subcellularLocation>
        <location evidence="1 9">Cell membrane</location>
        <topology evidence="1 9">Multi-pass membrane protein</topology>
    </subcellularLocation>
</comment>
<protein>
    <recommendedName>
        <fullName evidence="9">Cobalamin biosynthesis protein CobD</fullName>
    </recommendedName>
</protein>
<keyword evidence="8 9" id="KW-0472">Membrane</keyword>
<dbReference type="UniPathway" id="UPA00148"/>
<feature type="transmembrane region" description="Helical" evidence="9">
    <location>
        <begin position="150"/>
        <end position="171"/>
    </location>
</feature>
<dbReference type="AlphaFoldDB" id="D6SQX0"/>
<evidence type="ECO:0000256" key="4">
    <source>
        <dbReference type="ARBA" id="ARBA00022475"/>
    </source>
</evidence>
<evidence type="ECO:0000313" key="11">
    <source>
        <dbReference type="Proteomes" id="UP000005496"/>
    </source>
</evidence>
<dbReference type="NCBIfam" id="TIGR00380">
    <property type="entry name" value="cobal_cbiB"/>
    <property type="match status" value="1"/>
</dbReference>
<dbReference type="RefSeq" id="WP_008870460.1">
    <property type="nucleotide sequence ID" value="NZ_ACJN02000002.1"/>
</dbReference>
<evidence type="ECO:0000313" key="10">
    <source>
        <dbReference type="EMBL" id="EFI35146.1"/>
    </source>
</evidence>
<gene>
    <name evidence="9" type="primary">cobD</name>
    <name evidence="10" type="ORF">Dthio_PD2541</name>
</gene>
<keyword evidence="7 9" id="KW-1133">Transmembrane helix</keyword>
<evidence type="ECO:0000256" key="8">
    <source>
        <dbReference type="ARBA" id="ARBA00023136"/>
    </source>
</evidence>
<dbReference type="InterPro" id="IPR004485">
    <property type="entry name" value="Cobalamin_biosynth_CobD/CbiB"/>
</dbReference>
<proteinExistence type="inferred from homology"/>
<evidence type="ECO:0000256" key="7">
    <source>
        <dbReference type="ARBA" id="ARBA00022989"/>
    </source>
</evidence>
<keyword evidence="5 9" id="KW-0169">Cobalamin biosynthesis</keyword>
<comment type="function">
    <text evidence="9">Converts cobyric acid to cobinamide by the addition of aminopropanol on the F carboxylic group.</text>
</comment>
<dbReference type="Pfam" id="PF03186">
    <property type="entry name" value="CobD_Cbib"/>
    <property type="match status" value="1"/>
</dbReference>
<feature type="transmembrane region" description="Helical" evidence="9">
    <location>
        <begin position="66"/>
        <end position="91"/>
    </location>
</feature>
<dbReference type="eggNOG" id="COG1270">
    <property type="taxonomic scope" value="Bacteria"/>
</dbReference>
<evidence type="ECO:0000256" key="6">
    <source>
        <dbReference type="ARBA" id="ARBA00022692"/>
    </source>
</evidence>
<dbReference type="GO" id="GO:0015420">
    <property type="term" value="F:ABC-type vitamin B12 transporter activity"/>
    <property type="evidence" value="ECO:0007669"/>
    <property type="project" value="UniProtKB-UniRule"/>
</dbReference>
<name>D6SQX0_9BACT</name>
<evidence type="ECO:0000256" key="1">
    <source>
        <dbReference type="ARBA" id="ARBA00004651"/>
    </source>
</evidence>
<dbReference type="PANTHER" id="PTHR34308:SF1">
    <property type="entry name" value="COBALAMIN BIOSYNTHESIS PROTEIN CBIB"/>
    <property type="match status" value="1"/>
</dbReference>
<dbReference type="EMBL" id="ACJN02000002">
    <property type="protein sequence ID" value="EFI35146.1"/>
    <property type="molecule type" value="Genomic_DNA"/>
</dbReference>
<comment type="caution">
    <text evidence="9">Lacks conserved residue(s) required for the propagation of feature annotation.</text>
</comment>